<name>A0AAV4JRM6_9GAST</name>
<dbReference type="EMBL" id="BMAT01003437">
    <property type="protein sequence ID" value="GFS25427.1"/>
    <property type="molecule type" value="Genomic_DNA"/>
</dbReference>
<keyword evidence="2" id="KW-1185">Reference proteome</keyword>
<organism evidence="1 2">
    <name type="scientific">Elysia marginata</name>
    <dbReference type="NCBI Taxonomy" id="1093978"/>
    <lineage>
        <taxon>Eukaryota</taxon>
        <taxon>Metazoa</taxon>
        <taxon>Spiralia</taxon>
        <taxon>Lophotrochozoa</taxon>
        <taxon>Mollusca</taxon>
        <taxon>Gastropoda</taxon>
        <taxon>Heterobranchia</taxon>
        <taxon>Euthyneura</taxon>
        <taxon>Panpulmonata</taxon>
        <taxon>Sacoglossa</taxon>
        <taxon>Placobranchoidea</taxon>
        <taxon>Plakobranchidae</taxon>
        <taxon>Elysia</taxon>
    </lineage>
</organism>
<dbReference type="PANTHER" id="PTHR46601">
    <property type="entry name" value="ULP_PROTEASE DOMAIN-CONTAINING PROTEIN"/>
    <property type="match status" value="1"/>
</dbReference>
<proteinExistence type="predicted"/>
<evidence type="ECO:0000313" key="1">
    <source>
        <dbReference type="EMBL" id="GFS25427.1"/>
    </source>
</evidence>
<gene>
    <name evidence="1" type="ORF">ElyMa_001687500</name>
</gene>
<dbReference type="Proteomes" id="UP000762676">
    <property type="component" value="Unassembled WGS sequence"/>
</dbReference>
<accession>A0AAV4JRM6</accession>
<comment type="caution">
    <text evidence="1">The sequence shown here is derived from an EMBL/GenBank/DDBJ whole genome shotgun (WGS) entry which is preliminary data.</text>
</comment>
<protein>
    <submittedName>
        <fullName evidence="1">(S)-beta-bisabolene synthase</fullName>
    </submittedName>
</protein>
<sequence length="151" mass="17023">MTKLGPSRIYQTATTQVETDLSEVDWTFFGTAHGKGPIDGVGGTVKRAVWRRILRRQVVINHAKDFADVAATACPNINVIFVPQEEVAKVRRELDNLWDQAPPLNISQIRQNHYFKKGSKCEILKAAITPYFKGFKDITQKALSSLLLRIQ</sequence>
<dbReference type="PANTHER" id="PTHR46601:SF2">
    <property type="entry name" value="UBIQUITIN-LIKE PROTEASE FAMILY PROFILE DOMAIN-CONTAINING PROTEIN"/>
    <property type="match status" value="1"/>
</dbReference>
<dbReference type="AlphaFoldDB" id="A0AAV4JRM6"/>
<evidence type="ECO:0000313" key="2">
    <source>
        <dbReference type="Proteomes" id="UP000762676"/>
    </source>
</evidence>
<reference evidence="1 2" key="1">
    <citation type="journal article" date="2021" name="Elife">
        <title>Chloroplast acquisition without the gene transfer in kleptoplastic sea slugs, Plakobranchus ocellatus.</title>
        <authorList>
            <person name="Maeda T."/>
            <person name="Takahashi S."/>
            <person name="Yoshida T."/>
            <person name="Shimamura S."/>
            <person name="Takaki Y."/>
            <person name="Nagai Y."/>
            <person name="Toyoda A."/>
            <person name="Suzuki Y."/>
            <person name="Arimoto A."/>
            <person name="Ishii H."/>
            <person name="Satoh N."/>
            <person name="Nishiyama T."/>
            <person name="Hasebe M."/>
            <person name="Maruyama T."/>
            <person name="Minagawa J."/>
            <person name="Obokata J."/>
            <person name="Shigenobu S."/>
        </authorList>
    </citation>
    <scope>NUCLEOTIDE SEQUENCE [LARGE SCALE GENOMIC DNA]</scope>
</reference>